<dbReference type="InParanoid" id="A0A0V0QWF1"/>
<feature type="repeat" description="WD" evidence="1">
    <location>
        <begin position="2406"/>
        <end position="2447"/>
    </location>
</feature>
<feature type="region of interest" description="Disordered" evidence="3">
    <location>
        <begin position="586"/>
        <end position="761"/>
    </location>
</feature>
<protein>
    <submittedName>
        <fullName evidence="6">WD40-repeat-containing domain</fullName>
    </submittedName>
</protein>
<accession>A0A0V0QWF1</accession>
<sequence length="2460" mass="290644">MEKIGQENSNEHKLQNLQDKFKQFPELTAEEKVKFLEETQVLFKENINWLLLIREFSNFENLFVEKKPVVKKNKFDVFLIQIYLQLRKQLEIKENNESEQSYKEQQWVKIINEKNQQSGIICYMRKNQVFYKIILNDTVQSDTQIAQVNYQQWNFIGIDHEPYKMMGSQTLRVQVNLEKRVNFSTKFPNISVNNKISDLVVGQNLSGKIGSLIIFKYSNFQKMEDINKQCQLGIISQKHIDQLGYFVNEKDFHNKIFFLLSPIRCNKREVQDVFSNFKGKFVGLSGFHVKNDQDFNIVSCGGLQGLLPLTYLIRFVQKEGSEDVVNQLVINFFEILGCVLDNNKSGQTQAVKMGFFKQLSNLLNEIYMFEKLNSDIWKCIVSFQKKIVYPILTEQFVSDFLWSLKAVHNLNNEILIKEQDLIVMILKGTIRKIQIESEDLIEDILQLLLGANHKGSLCFLKFCMVSLVSFVNCLPVEFQKKYCTILVQNNALYSFLHILQNSPCLFIKSQAVQMINLFVKNFGSLGISEQDICSFIKESIWLVIQYNESSELKKSILQVKNKVQKEKKEQEQVQQQQQEQIKNEQQQLQEQIKNENQTQNDSETALVLPKKKGKKTIQLDSNLFPNFDQPEPKQDQKNPQNFGGNAPVPPTIRKKKPQGFGGFQLDMDENQMSGQSQDPGVKVFVPPKVPTGKKGGFSFGDHTIPRQSEQTSKNKISFQFPAVGKEKNGGFLENEQNQQNQQDFSGKQFNFEGGKYPRKNLGILDKKGFSINVVDEDEIQEHENEQESGKKNEVNEENQDQQFQEFQQDQEKKEEQEQEVQLKFQLPNKKFGKKKPIQFPAQMEIQIDDNDQVQENDQNEQVNQNNQSNNQQDLDQIKLENNQDQYNMEEPQNQQQFQLPNNQKKEKKIPAFKKKFLKQQGLNIDTEQINSLYLYGGEQGAKIITKEDIEKDEQEIRELANLCVKYMNGEIELEQQDFYAQKMPDLSLRDKFMKQNEEKQQKMDQQYNQSLNQVQEIEKEEKQLQQEEKIQLQQYDNQNQDYNQDLDINLKDKQDLEQEKDEEVQIDMNFKPKFGKNKSSFKSKKPISLQNNFMDNENQDQYQYQNQNQDQDKNKNNQQMEIENENKNNNNKNLEDIENNQDIQEQEKQVLDEEIISGEQEQENYKNINNDQNFNYYKDQWDIFYNSIMQWALDKNIMQSQLQQGLILDDSDKIKSKYPFFIISTLFDIAPLSMKTKIIQDLNIITKENQVNAYIISNNTEQYFWLLNVILDNIIYLEFVDKSSVSHQIILDQTLKINLNLMKQEMINNQVGDHIIDKIFKFIRIKQEELKNDKYNVLLENGLKILIQKIWGNFLVTLKPIMNKSRPTLSSIFWQNLLRYFLSTLFLLCTQLDFNKKQKSIQIQQLHISLMPYMEKEDISICQQFLEILKTLSADYLFNQKVSVKVELQKIENLLKFNQSSEFLKDFQIFQHKILNQISVLQIVNLVLVTNVDQNINLFEQELQQKEKKNENFQDQSVEEKGLQQYFEQIEKNLNSLETFLKFYLTVCENSRDLSMYNQQKKEVFANITYIINYLYLKKIEFENKVQEVANKNENENNLELLNIKEKNEKIYQLFRKSLIEIFRFIFEMVYVINQQYGNFDTFIQNQSNLENILNFESQNSSLNFNLYEFFQLLQSSFNQNYQGEFITMKIINDCQNQEYENLGDILFADKFQEFFSDSIQMIPIISVSYSYDFIQKIFRVQQKGIDNPFYQFQIENQMNMKGKIESQKKIEDNIYVQVSKIYENLDIQKQKMQLVQEENLRIQLFLYEGLEVKQNNLCMMNHKIQKHQQLIKEWGLQQIIEIQQRRYILQWTAVELFLVDGSSIFINFTDGQKKCKAFCDKLISLRKQIAFNLKYMDTLEPSKLVQKLELTKKWKDFMISNFEYLMKINQISGRTNHDISQYPVFPWIVADYLSNKHPMEKLAYSSYEEIQEIQKMEGKKFVRNLSNPIGVEGDPGRLQNYLDKFSMDGSQYDPNFKPFYYGSHYSSSAVIFQFLIRISPYTQGAILLQNGKFDLPDRMFFCVQESWNCCQREASDVRELIPEFYYLPEMYINQENYDFGEQQTGLRVHNVILPEYSQKNPYKFVCDMRQFMESNYTSNNINNWIDLIFGYKQQGKAAIDSINVFYYLTYEDNINMDNVDEDEKESIITQIQNFGQIPHQIFQKEHIQRNMIGLFKTAVDKEIKLKLFRHSANVVGNTLNRNEFLVYSNLPEKSLIKMLWRDDKKIVTLSKNWQVKEFDWLHQAQVTSQDQVIPFTMILSKQGKINLDLNKQFVEIDHCLSNLNAPICFLNKSKVIVLGGIWGGKLKIIFQEKSLIYDIQTNHKSVITCIRNDHKGNFLITGSRSGEVILWRIIPEYKLMQLQIYYDHKEEITDINYNEEMKCFATCSLDGSINIYNIYNGKHLRSLYHPQGLPIYNQR</sequence>
<feature type="compositionally biased region" description="Basic residues" evidence="3">
    <location>
        <begin position="1073"/>
        <end position="1085"/>
    </location>
</feature>
<dbReference type="Pfam" id="PF00400">
    <property type="entry name" value="WD40"/>
    <property type="match status" value="2"/>
</dbReference>
<feature type="compositionally biased region" description="Low complexity" evidence="3">
    <location>
        <begin position="733"/>
        <end position="742"/>
    </location>
</feature>
<dbReference type="Gene3D" id="2.30.29.30">
    <property type="entry name" value="Pleckstrin-homology domain (PH domain)/Phosphotyrosine-binding domain (PTB)"/>
    <property type="match status" value="1"/>
</dbReference>
<evidence type="ECO:0000313" key="6">
    <source>
        <dbReference type="EMBL" id="KRX06583.1"/>
    </source>
</evidence>
<feature type="coiled-coil region" evidence="2">
    <location>
        <begin position="1489"/>
        <end position="1516"/>
    </location>
</feature>
<dbReference type="SUPFAM" id="SSF81837">
    <property type="entry name" value="BEACH domain"/>
    <property type="match status" value="1"/>
</dbReference>
<evidence type="ECO:0000313" key="7">
    <source>
        <dbReference type="Proteomes" id="UP000054937"/>
    </source>
</evidence>
<dbReference type="InterPro" id="IPR036322">
    <property type="entry name" value="WD40_repeat_dom_sf"/>
</dbReference>
<dbReference type="EMBL" id="LDAU01000094">
    <property type="protein sequence ID" value="KRX06583.1"/>
    <property type="molecule type" value="Genomic_DNA"/>
</dbReference>
<organism evidence="6 7">
    <name type="scientific">Pseudocohnilembus persalinus</name>
    <name type="common">Ciliate</name>
    <dbReference type="NCBI Taxonomy" id="266149"/>
    <lineage>
        <taxon>Eukaryota</taxon>
        <taxon>Sar</taxon>
        <taxon>Alveolata</taxon>
        <taxon>Ciliophora</taxon>
        <taxon>Intramacronucleata</taxon>
        <taxon>Oligohymenophorea</taxon>
        <taxon>Scuticociliatia</taxon>
        <taxon>Philasterida</taxon>
        <taxon>Pseudocohnilembidae</taxon>
        <taxon>Pseudocohnilembus</taxon>
    </lineage>
</organism>
<dbReference type="InterPro" id="IPR050865">
    <property type="entry name" value="BEACH_Domain"/>
</dbReference>
<feature type="compositionally biased region" description="Basic and acidic residues" evidence="3">
    <location>
        <begin position="781"/>
        <end position="794"/>
    </location>
</feature>
<dbReference type="Proteomes" id="UP000054937">
    <property type="component" value="Unassembled WGS sequence"/>
</dbReference>
<dbReference type="Pfam" id="PF02138">
    <property type="entry name" value="Beach"/>
    <property type="match status" value="1"/>
</dbReference>
<feature type="domain" description="BEACH-type PH" evidence="5">
    <location>
        <begin position="1770"/>
        <end position="1884"/>
    </location>
</feature>
<keyword evidence="1" id="KW-0853">WD repeat</keyword>
<dbReference type="InterPro" id="IPR000409">
    <property type="entry name" value="BEACH_dom"/>
</dbReference>
<dbReference type="InterPro" id="IPR036372">
    <property type="entry name" value="BEACH_dom_sf"/>
</dbReference>
<feature type="compositionally biased region" description="Low complexity" evidence="3">
    <location>
        <begin position="586"/>
        <end position="597"/>
    </location>
</feature>
<feature type="region of interest" description="Disordered" evidence="3">
    <location>
        <begin position="774"/>
        <end position="834"/>
    </location>
</feature>
<dbReference type="InterPro" id="IPR015943">
    <property type="entry name" value="WD40/YVTN_repeat-like_dom_sf"/>
</dbReference>
<feature type="domain" description="BEACH" evidence="4">
    <location>
        <begin position="1900"/>
        <end position="2210"/>
    </location>
</feature>
<feature type="coiled-coil region" evidence="2">
    <location>
        <begin position="1108"/>
        <end position="1154"/>
    </location>
</feature>
<dbReference type="InterPro" id="IPR001680">
    <property type="entry name" value="WD40_rpt"/>
</dbReference>
<dbReference type="SMART" id="SM01026">
    <property type="entry name" value="Beach"/>
    <property type="match status" value="1"/>
</dbReference>
<dbReference type="PROSITE" id="PS50197">
    <property type="entry name" value="BEACH"/>
    <property type="match status" value="1"/>
</dbReference>
<proteinExistence type="predicted"/>
<keyword evidence="7" id="KW-1185">Reference proteome</keyword>
<evidence type="ECO:0000259" key="4">
    <source>
        <dbReference type="PROSITE" id="PS50197"/>
    </source>
</evidence>
<dbReference type="PROSITE" id="PS51783">
    <property type="entry name" value="PH_BEACH"/>
    <property type="match status" value="1"/>
</dbReference>
<dbReference type="Gene3D" id="2.130.10.10">
    <property type="entry name" value="YVTN repeat-like/Quinoprotein amine dehydrogenase"/>
    <property type="match status" value="1"/>
</dbReference>
<dbReference type="Gene3D" id="1.10.1540.10">
    <property type="entry name" value="BEACH domain"/>
    <property type="match status" value="1"/>
</dbReference>
<dbReference type="CDD" id="cd06071">
    <property type="entry name" value="Beach"/>
    <property type="match status" value="1"/>
</dbReference>
<keyword evidence="2" id="KW-0175">Coiled coil</keyword>
<feature type="compositionally biased region" description="Low complexity" evidence="3">
    <location>
        <begin position="679"/>
        <end position="692"/>
    </location>
</feature>
<reference evidence="6 7" key="1">
    <citation type="journal article" date="2015" name="Sci. Rep.">
        <title>Genome of the facultative scuticociliatosis pathogen Pseudocohnilembus persalinus provides insight into its virulence through horizontal gene transfer.</title>
        <authorList>
            <person name="Xiong J."/>
            <person name="Wang G."/>
            <person name="Cheng J."/>
            <person name="Tian M."/>
            <person name="Pan X."/>
            <person name="Warren A."/>
            <person name="Jiang C."/>
            <person name="Yuan D."/>
            <person name="Miao W."/>
        </authorList>
    </citation>
    <scope>NUCLEOTIDE SEQUENCE [LARGE SCALE GENOMIC DNA]</scope>
    <source>
        <strain evidence="6">36N120E</strain>
    </source>
</reference>
<dbReference type="PANTHER" id="PTHR13743">
    <property type="entry name" value="BEIGE/BEACH-RELATED"/>
    <property type="match status" value="1"/>
</dbReference>
<name>A0A0V0QWF1_PSEPJ</name>
<dbReference type="Pfam" id="PF14844">
    <property type="entry name" value="PH_BEACH"/>
    <property type="match status" value="1"/>
</dbReference>
<evidence type="ECO:0000256" key="1">
    <source>
        <dbReference type="PROSITE-ProRule" id="PRU00221"/>
    </source>
</evidence>
<dbReference type="SUPFAM" id="SSF50729">
    <property type="entry name" value="PH domain-like"/>
    <property type="match status" value="1"/>
</dbReference>
<comment type="caution">
    <text evidence="6">The sequence shown here is derived from an EMBL/GenBank/DDBJ whole genome shotgun (WGS) entry which is preliminary data.</text>
</comment>
<feature type="compositionally biased region" description="Polar residues" evidence="3">
    <location>
        <begin position="705"/>
        <end position="717"/>
    </location>
</feature>
<feature type="region of interest" description="Disordered" evidence="3">
    <location>
        <begin position="1056"/>
        <end position="1086"/>
    </location>
</feature>
<dbReference type="PROSITE" id="PS50082">
    <property type="entry name" value="WD_REPEATS_2"/>
    <property type="match status" value="2"/>
</dbReference>
<dbReference type="OMA" id="QKESHIA"/>
<evidence type="ECO:0000259" key="5">
    <source>
        <dbReference type="PROSITE" id="PS51783"/>
    </source>
</evidence>
<dbReference type="SMART" id="SM00320">
    <property type="entry name" value="WD40"/>
    <property type="match status" value="2"/>
</dbReference>
<evidence type="ECO:0000256" key="2">
    <source>
        <dbReference type="SAM" id="Coils"/>
    </source>
</evidence>
<evidence type="ECO:0000256" key="3">
    <source>
        <dbReference type="SAM" id="MobiDB-lite"/>
    </source>
</evidence>
<gene>
    <name evidence="6" type="ORF">PPERSA_13062</name>
</gene>
<dbReference type="SUPFAM" id="SSF50978">
    <property type="entry name" value="WD40 repeat-like"/>
    <property type="match status" value="1"/>
</dbReference>
<dbReference type="OrthoDB" id="26681at2759"/>
<feature type="repeat" description="WD" evidence="1">
    <location>
        <begin position="2361"/>
        <end position="2394"/>
    </location>
</feature>
<dbReference type="InterPro" id="IPR023362">
    <property type="entry name" value="PH-BEACH_dom"/>
</dbReference>
<dbReference type="InterPro" id="IPR011993">
    <property type="entry name" value="PH-like_dom_sf"/>
</dbReference>
<dbReference type="PANTHER" id="PTHR13743:SF112">
    <property type="entry name" value="BEACH DOMAIN-CONTAINING PROTEIN"/>
    <property type="match status" value="1"/>
</dbReference>